<dbReference type="GeneID" id="59371105"/>
<dbReference type="AlphaFoldDB" id="A0A8H7DXL5"/>
<proteinExistence type="predicted"/>
<dbReference type="Proteomes" id="UP000623687">
    <property type="component" value="Unassembled WGS sequence"/>
</dbReference>
<dbReference type="EMBL" id="JACETU010000001">
    <property type="protein sequence ID" value="KAF7440915.1"/>
    <property type="molecule type" value="Genomic_DNA"/>
</dbReference>
<name>A0A8H7DXL5_PLEOS</name>
<evidence type="ECO:0008006" key="3">
    <source>
        <dbReference type="Google" id="ProtNLM"/>
    </source>
</evidence>
<evidence type="ECO:0000313" key="2">
    <source>
        <dbReference type="Proteomes" id="UP000623687"/>
    </source>
</evidence>
<dbReference type="RefSeq" id="XP_036636759.1">
    <property type="nucleotide sequence ID" value="XM_036770914.1"/>
</dbReference>
<gene>
    <name evidence="1" type="ORF">PC9H_001264</name>
</gene>
<protein>
    <recommendedName>
        <fullName evidence="3">BTB domain-containing protein</fullName>
    </recommendedName>
</protein>
<evidence type="ECO:0000313" key="1">
    <source>
        <dbReference type="EMBL" id="KAF7440915.1"/>
    </source>
</evidence>
<keyword evidence="2" id="KW-1185">Reference proteome</keyword>
<reference evidence="1" key="1">
    <citation type="submission" date="2019-07" db="EMBL/GenBank/DDBJ databases">
        <authorList>
            <person name="Palmer J.M."/>
        </authorList>
    </citation>
    <scope>NUCLEOTIDE SEQUENCE</scope>
    <source>
        <strain evidence="1">PC9</strain>
    </source>
</reference>
<dbReference type="OrthoDB" id="3266199at2759"/>
<sequence>MESSRPEDTPRTYHPAFASPEANVVLRSAEGTLYRVPSFVLVNTTEFFRNGISPHATGTAGNDVLIPVNEKDAILERLLRMLCGLSTSRWQGYDEVEGVLKLAEEWNTPGPLAAIRAAITTPLFLASPLRLFAVATHFGWEEEAKLASRYTLALSLYDEEHQELLERLPSKDVLALLGLHRKRRDEFKRLLDTETVFDAGNSDPRFCRECGERLDNHTWRELKIRMFMEMDRRPLGDIVGGLDMEEWPEAQACWNAKCGKETCGKPNYDRLVMLQGIQGCIAKLSDSL</sequence>
<accession>A0A8H7DXL5</accession>
<organism evidence="1 2">
    <name type="scientific">Pleurotus ostreatus</name>
    <name type="common">Oyster mushroom</name>
    <name type="synonym">White-rot fungus</name>
    <dbReference type="NCBI Taxonomy" id="5322"/>
    <lineage>
        <taxon>Eukaryota</taxon>
        <taxon>Fungi</taxon>
        <taxon>Dikarya</taxon>
        <taxon>Basidiomycota</taxon>
        <taxon>Agaricomycotina</taxon>
        <taxon>Agaricomycetes</taxon>
        <taxon>Agaricomycetidae</taxon>
        <taxon>Agaricales</taxon>
        <taxon>Pleurotineae</taxon>
        <taxon>Pleurotaceae</taxon>
        <taxon>Pleurotus</taxon>
    </lineage>
</organism>
<comment type="caution">
    <text evidence="1">The sequence shown here is derived from an EMBL/GenBank/DDBJ whole genome shotgun (WGS) entry which is preliminary data.</text>
</comment>
<dbReference type="VEuPathDB" id="FungiDB:PC9H_001264"/>